<accession>A0A1G7K670</accession>
<feature type="domain" description="Plastocyanin-like" evidence="6">
    <location>
        <begin position="102"/>
        <end position="205"/>
    </location>
</feature>
<dbReference type="PANTHER" id="PTHR11709">
    <property type="entry name" value="MULTI-COPPER OXIDASE"/>
    <property type="match status" value="1"/>
</dbReference>
<name>A0A1G7K670_9BACT</name>
<dbReference type="GO" id="GO:0016491">
    <property type="term" value="F:oxidoreductase activity"/>
    <property type="evidence" value="ECO:0007669"/>
    <property type="project" value="UniProtKB-KW"/>
</dbReference>
<evidence type="ECO:0000313" key="8">
    <source>
        <dbReference type="Proteomes" id="UP000182427"/>
    </source>
</evidence>
<dbReference type="GO" id="GO:0005507">
    <property type="term" value="F:copper ion binding"/>
    <property type="evidence" value="ECO:0007669"/>
    <property type="project" value="InterPro"/>
</dbReference>
<keyword evidence="2" id="KW-0560">Oxidoreductase</keyword>
<dbReference type="Pfam" id="PF07732">
    <property type="entry name" value="Cu-oxidase_3"/>
    <property type="match status" value="1"/>
</dbReference>
<dbReference type="Gene3D" id="2.60.40.420">
    <property type="entry name" value="Cupredoxins - blue copper proteins"/>
    <property type="match status" value="2"/>
</dbReference>
<dbReference type="PANTHER" id="PTHR11709:SF394">
    <property type="entry name" value="FI03373P-RELATED"/>
    <property type="match status" value="1"/>
</dbReference>
<dbReference type="EMBL" id="LT629690">
    <property type="protein sequence ID" value="SDF32755.1"/>
    <property type="molecule type" value="Genomic_DNA"/>
</dbReference>
<dbReference type="InterPro" id="IPR045087">
    <property type="entry name" value="Cu-oxidase_fam"/>
</dbReference>
<dbReference type="InterPro" id="IPR006311">
    <property type="entry name" value="TAT_signal"/>
</dbReference>
<dbReference type="InterPro" id="IPR011706">
    <property type="entry name" value="Cu-oxidase_C"/>
</dbReference>
<evidence type="ECO:0000256" key="2">
    <source>
        <dbReference type="ARBA" id="ARBA00023002"/>
    </source>
</evidence>
<dbReference type="InterPro" id="IPR011707">
    <property type="entry name" value="Cu-oxidase-like_N"/>
</dbReference>
<proteinExistence type="predicted"/>
<dbReference type="InterPro" id="IPR008972">
    <property type="entry name" value="Cupredoxin"/>
</dbReference>
<evidence type="ECO:0000313" key="7">
    <source>
        <dbReference type="EMBL" id="SDF32755.1"/>
    </source>
</evidence>
<dbReference type="RefSeq" id="WP_083347035.1">
    <property type="nucleotide sequence ID" value="NZ_LT629690.1"/>
</dbReference>
<dbReference type="Pfam" id="PF07731">
    <property type="entry name" value="Cu-oxidase_2"/>
    <property type="match status" value="1"/>
</dbReference>
<evidence type="ECO:0000259" key="5">
    <source>
        <dbReference type="Pfam" id="PF07731"/>
    </source>
</evidence>
<evidence type="ECO:0000256" key="4">
    <source>
        <dbReference type="SAM" id="MobiDB-lite"/>
    </source>
</evidence>
<evidence type="ECO:0000256" key="3">
    <source>
        <dbReference type="ARBA" id="ARBA00023008"/>
    </source>
</evidence>
<dbReference type="CDD" id="cd13860">
    <property type="entry name" value="CuRO_1_2dMco_1"/>
    <property type="match status" value="1"/>
</dbReference>
<evidence type="ECO:0000256" key="1">
    <source>
        <dbReference type="ARBA" id="ARBA00022723"/>
    </source>
</evidence>
<dbReference type="AlphaFoldDB" id="A0A1G7K670"/>
<dbReference type="GO" id="GO:0051301">
    <property type="term" value="P:cell division"/>
    <property type="evidence" value="ECO:0007669"/>
    <property type="project" value="UniProtKB-KW"/>
</dbReference>
<keyword evidence="7" id="KW-0132">Cell division</keyword>
<keyword evidence="8" id="KW-1185">Reference proteome</keyword>
<keyword evidence="7" id="KW-0946">Virion</keyword>
<dbReference type="Proteomes" id="UP000182427">
    <property type="component" value="Chromosome I"/>
</dbReference>
<dbReference type="CDD" id="cd04202">
    <property type="entry name" value="CuRO_D2_2dMcoN_like"/>
    <property type="match status" value="1"/>
</dbReference>
<protein>
    <submittedName>
        <fullName evidence="7">Multicopper oxidase with three cupredoxin domains (Includes cell division protein FtsP and spore coat protein CotA)</fullName>
    </submittedName>
</protein>
<feature type="region of interest" description="Disordered" evidence="4">
    <location>
        <begin position="394"/>
        <end position="427"/>
    </location>
</feature>
<keyword evidence="1" id="KW-0479">Metal-binding</keyword>
<feature type="compositionally biased region" description="Polar residues" evidence="4">
    <location>
        <begin position="394"/>
        <end position="407"/>
    </location>
</feature>
<keyword evidence="7" id="KW-0167">Capsid protein</keyword>
<reference evidence="7 8" key="1">
    <citation type="submission" date="2016-10" db="EMBL/GenBank/DDBJ databases">
        <authorList>
            <person name="de Groot N.N."/>
        </authorList>
    </citation>
    <scope>NUCLEOTIDE SEQUENCE [LARGE SCALE GENOMIC DNA]</scope>
    <source>
        <strain evidence="7 8">GAS232</strain>
    </source>
</reference>
<organism evidence="7 8">
    <name type="scientific">Terriglobus roseus</name>
    <dbReference type="NCBI Taxonomy" id="392734"/>
    <lineage>
        <taxon>Bacteria</taxon>
        <taxon>Pseudomonadati</taxon>
        <taxon>Acidobacteriota</taxon>
        <taxon>Terriglobia</taxon>
        <taxon>Terriglobales</taxon>
        <taxon>Acidobacteriaceae</taxon>
        <taxon>Terriglobus</taxon>
    </lineage>
</organism>
<gene>
    <name evidence="7" type="ORF">SAMN05444167_2073</name>
</gene>
<dbReference type="PROSITE" id="PS51318">
    <property type="entry name" value="TAT"/>
    <property type="match status" value="1"/>
</dbReference>
<keyword evidence="3" id="KW-0186">Copper</keyword>
<sequence length="510" mass="56368">MSTRRSFLQRTAAWSAALLATGRESKAEVMASVPQNAGPQVHAKGGYLGTASGSLSKLDTGAKPLATAPVITTEVGDLPFEMDGDVKVFRLTASVFRQQIAPQKWVDVWGFNGSAPGPTIQVTQGDKIRVIYKNELPESTSIHWHGFEDTIGNDGMPGISQPPIKPGESFTYNFVIKQEGTFFYHSHMAMQEMAGMLGAVIMHPKVPYRPHCEKDYVIHLQEFALLANQTIPDTMKMEYNWLLLNGKASPATTPLIVKQGERIRIRFVNMGMDHHPMHVHGHTFYTTGTEGGRIPETAWWPGNTVLVGVGQARDVEFVADNPGDWMLHCHLPHHMMNQMVTQVGPMTRPMNMDMATKPAMRNGDVALANTDMDPSMMGMMQQQMDGSPRMSAQQRKQQGAFDTSQEGMMQQMQEAAPNAENVPNYPQDALMEGPMMQMDALVNRPENLGLNAGWSRFMQGMMTFVRVLPAEQYDRVIAAMKAANRPKDPFASLYGGAATSAVAKAEEVRR</sequence>
<dbReference type="SUPFAM" id="SSF49503">
    <property type="entry name" value="Cupredoxins"/>
    <property type="match status" value="2"/>
</dbReference>
<evidence type="ECO:0000259" key="6">
    <source>
        <dbReference type="Pfam" id="PF07732"/>
    </source>
</evidence>
<feature type="domain" description="Plastocyanin-like" evidence="5">
    <location>
        <begin position="237"/>
        <end position="343"/>
    </location>
</feature>
<keyword evidence="7" id="KW-0131">Cell cycle</keyword>